<dbReference type="InterPro" id="IPR050196">
    <property type="entry name" value="Cytochrome_P450_Monoox"/>
</dbReference>
<evidence type="ECO:0000256" key="7">
    <source>
        <dbReference type="RuleBase" id="RU000461"/>
    </source>
</evidence>
<feature type="binding site" description="axial binding residue" evidence="6">
    <location>
        <position position="457"/>
    </location>
    <ligand>
        <name>heme</name>
        <dbReference type="ChEBI" id="CHEBI:30413"/>
    </ligand>
    <ligandPart>
        <name>Fe</name>
        <dbReference type="ChEBI" id="CHEBI:18248"/>
    </ligandPart>
</feature>
<keyword evidence="7" id="KW-0560">Oxidoreductase</keyword>
<dbReference type="SUPFAM" id="SSF48264">
    <property type="entry name" value="Cytochrome P450"/>
    <property type="match status" value="1"/>
</dbReference>
<keyword evidence="3 6" id="KW-0349">Heme</keyword>
<dbReference type="PANTHER" id="PTHR24291">
    <property type="entry name" value="CYTOCHROME P450 FAMILY 4"/>
    <property type="match status" value="1"/>
</dbReference>
<keyword evidence="9" id="KW-1185">Reference proteome</keyword>
<dbReference type="GO" id="GO:0004497">
    <property type="term" value="F:monooxygenase activity"/>
    <property type="evidence" value="ECO:0007669"/>
    <property type="project" value="UniProtKB-KW"/>
</dbReference>
<reference evidence="8 9" key="1">
    <citation type="submission" date="2016-03" db="EMBL/GenBank/DDBJ databases">
        <title>EvidentialGene: Evidence-directed Construction of Genes on Genomes.</title>
        <authorList>
            <person name="Gilbert D.G."/>
            <person name="Choi J.-H."/>
            <person name="Mockaitis K."/>
            <person name="Colbourne J."/>
            <person name="Pfrender M."/>
        </authorList>
    </citation>
    <scope>NUCLEOTIDE SEQUENCE [LARGE SCALE GENOMIC DNA]</scope>
    <source>
        <strain evidence="8 9">Xinb3</strain>
        <tissue evidence="8">Complete organism</tissue>
    </source>
</reference>
<protein>
    <submittedName>
        <fullName evidence="8">Cytochrome P450 4B1</fullName>
    </submittedName>
</protein>
<evidence type="ECO:0000256" key="6">
    <source>
        <dbReference type="PIRSR" id="PIRSR602401-1"/>
    </source>
</evidence>
<evidence type="ECO:0000313" key="8">
    <source>
        <dbReference type="EMBL" id="KZS16407.1"/>
    </source>
</evidence>
<keyword evidence="4 6" id="KW-0408">Iron</keyword>
<comment type="cofactor">
    <cofactor evidence="1 6">
        <name>heme</name>
        <dbReference type="ChEBI" id="CHEBI:30413"/>
    </cofactor>
</comment>
<dbReference type="Gene3D" id="1.10.630.10">
    <property type="entry name" value="Cytochrome P450"/>
    <property type="match status" value="1"/>
</dbReference>
<dbReference type="GO" id="GO:0016705">
    <property type="term" value="F:oxidoreductase activity, acting on paired donors, with incorporation or reduction of molecular oxygen"/>
    <property type="evidence" value="ECO:0007669"/>
    <property type="project" value="InterPro"/>
</dbReference>
<accession>A0A0P5Z3X7</accession>
<dbReference type="STRING" id="35525.A0A0P5Z3X7"/>
<dbReference type="EMBL" id="LRGB01000725">
    <property type="protein sequence ID" value="KZS16407.1"/>
    <property type="molecule type" value="Genomic_DNA"/>
</dbReference>
<organism evidence="8 9">
    <name type="scientific">Daphnia magna</name>
    <dbReference type="NCBI Taxonomy" id="35525"/>
    <lineage>
        <taxon>Eukaryota</taxon>
        <taxon>Metazoa</taxon>
        <taxon>Ecdysozoa</taxon>
        <taxon>Arthropoda</taxon>
        <taxon>Crustacea</taxon>
        <taxon>Branchiopoda</taxon>
        <taxon>Diplostraca</taxon>
        <taxon>Cladocera</taxon>
        <taxon>Anomopoda</taxon>
        <taxon>Daphniidae</taxon>
        <taxon>Daphnia</taxon>
    </lineage>
</organism>
<dbReference type="PRINTS" id="PR00463">
    <property type="entry name" value="EP450I"/>
</dbReference>
<comment type="caution">
    <text evidence="8">The sequence shown here is derived from an EMBL/GenBank/DDBJ whole genome shotgun (WGS) entry which is preliminary data.</text>
</comment>
<evidence type="ECO:0000256" key="4">
    <source>
        <dbReference type="ARBA" id="ARBA00023004"/>
    </source>
</evidence>
<dbReference type="InterPro" id="IPR002401">
    <property type="entry name" value="Cyt_P450_E_grp-I"/>
</dbReference>
<dbReference type="CDD" id="cd20628">
    <property type="entry name" value="CYP4"/>
    <property type="match status" value="1"/>
</dbReference>
<comment type="similarity">
    <text evidence="2 7">Belongs to the cytochrome P450 family.</text>
</comment>
<proteinExistence type="inferred from homology"/>
<evidence type="ECO:0000256" key="3">
    <source>
        <dbReference type="ARBA" id="ARBA00022617"/>
    </source>
</evidence>
<dbReference type="GO" id="GO:0005506">
    <property type="term" value="F:iron ion binding"/>
    <property type="evidence" value="ECO:0007669"/>
    <property type="project" value="InterPro"/>
</dbReference>
<dbReference type="GO" id="GO:0020037">
    <property type="term" value="F:heme binding"/>
    <property type="evidence" value="ECO:0007669"/>
    <property type="project" value="InterPro"/>
</dbReference>
<gene>
    <name evidence="8" type="ORF">APZ42_018036</name>
</gene>
<dbReference type="Pfam" id="PF00067">
    <property type="entry name" value="p450"/>
    <property type="match status" value="1"/>
</dbReference>
<dbReference type="InterPro" id="IPR017972">
    <property type="entry name" value="Cyt_P450_CS"/>
</dbReference>
<evidence type="ECO:0000313" key="9">
    <source>
        <dbReference type="Proteomes" id="UP000076858"/>
    </source>
</evidence>
<dbReference type="PANTHER" id="PTHR24291:SF201">
    <property type="entry name" value="CYTOCHROME P450, FAMILY 4, SUBFAMILY B, POLYPEPTIDE 7"/>
    <property type="match status" value="1"/>
</dbReference>
<dbReference type="InterPro" id="IPR036396">
    <property type="entry name" value="Cyt_P450_sf"/>
</dbReference>
<keyword evidence="6 7" id="KW-0479">Metal-binding</keyword>
<dbReference type="PROSITE" id="PS00086">
    <property type="entry name" value="CYTOCHROME_P450"/>
    <property type="match status" value="1"/>
</dbReference>
<evidence type="ECO:0000256" key="2">
    <source>
        <dbReference type="ARBA" id="ARBA00010617"/>
    </source>
</evidence>
<dbReference type="Proteomes" id="UP000076858">
    <property type="component" value="Unassembled WGS sequence"/>
</dbReference>
<keyword evidence="5 7" id="KW-0503">Monooxygenase</keyword>
<dbReference type="AlphaFoldDB" id="A0A0P5Z3X7"/>
<name>A0A0P5Z3X7_9CRUS</name>
<dbReference type="InterPro" id="IPR001128">
    <property type="entry name" value="Cyt_P450"/>
</dbReference>
<sequence>MFLVIFGLAVTFAFFFYLKWENSSYVRTIDLIPGPPKLPLFGNALSIPLDTHGWLQKVSVEWPKKYDHFYRGWFGFKGYIDISCPLLVEEILSSQKFIDKGSDYDMLMPWLGEGLLTASGNKWRKRRRLLTPAFHFQILDNFFDTFNKSANILCQQLGASQSDDSLIGKEIDVFPYLKRCTLDIICEAAMGIQVNAQQQDSEYLYAVQRFSTVLFEYFVSIWSLLPRWMYFMTKKGKEYQKYLKIIHDFTSKVIRDRKKEMELEEAAKESKDEQEAARESEFEPRKRRAFLDLMLIAAKEVNLTDTDIRNEVDTFMFEGHDTTACAAVWFLYCMATHPDRQELVRKELDDVFGDSQRPCTIEDATKLKYLECCIKETLRLYPSVPHIKRLNTEDFVLSNGYKIPAGASYSIHIYALHRNDQLFPDPLAFNPERFQLDQSAGRHAFAFVPFSAGPRNCIGQRFAMYEEKVIFSTLLRRFRFTYDTAKHGPALPCADMLLKPHHEMPLKITPLVRD</sequence>
<evidence type="ECO:0000256" key="5">
    <source>
        <dbReference type="ARBA" id="ARBA00023033"/>
    </source>
</evidence>
<evidence type="ECO:0000256" key="1">
    <source>
        <dbReference type="ARBA" id="ARBA00001971"/>
    </source>
</evidence>
<dbReference type="OrthoDB" id="1470350at2759"/>
<dbReference type="PRINTS" id="PR00385">
    <property type="entry name" value="P450"/>
</dbReference>